<protein>
    <submittedName>
        <fullName evidence="1">Uncharacterized protein</fullName>
    </submittedName>
</protein>
<gene>
    <name evidence="1" type="ORF">SAMN05216553_105171</name>
</gene>
<reference evidence="2" key="1">
    <citation type="submission" date="2016-10" db="EMBL/GenBank/DDBJ databases">
        <authorList>
            <person name="Varghese N."/>
            <person name="Submissions S."/>
        </authorList>
    </citation>
    <scope>NUCLEOTIDE SEQUENCE [LARGE SCALE GENOMIC DNA]</scope>
    <source>
        <strain evidence="2">CGMCC 4.3506</strain>
    </source>
</reference>
<dbReference type="OrthoDB" id="3482507at2"/>
<name>A0A1G7R7H5_9PSEU</name>
<dbReference type="EMBL" id="FNCC01000005">
    <property type="protein sequence ID" value="SDG06741.1"/>
    <property type="molecule type" value="Genomic_DNA"/>
</dbReference>
<accession>A0A1G7R7H5</accession>
<sequence length="191" mass="21574">MSALSIQPCERIIVAVGMAATTRGNWMMAYFRDAMVTLVEQAFVDSEVVPEFRHPYVDRGGHLMVLIRPTDRIPKTLLLTRFVPRLRELLEEHNAVRPHPLRLKVVIHPGDVTCDYLGWFGEDIDIATGLLTALILEDRGEHLVLVVSDQIHRSVIRHGYDGIDERAFVPLPRVEVAGEECKGWVHVPGEP</sequence>
<evidence type="ECO:0000313" key="1">
    <source>
        <dbReference type="EMBL" id="SDG06741.1"/>
    </source>
</evidence>
<dbReference type="RefSeq" id="WP_090048898.1">
    <property type="nucleotide sequence ID" value="NZ_FNCC01000005.1"/>
</dbReference>
<proteinExistence type="predicted"/>
<evidence type="ECO:0000313" key="2">
    <source>
        <dbReference type="Proteomes" id="UP000199623"/>
    </source>
</evidence>
<dbReference type="Proteomes" id="UP000199623">
    <property type="component" value="Unassembled WGS sequence"/>
</dbReference>
<organism evidence="1 2">
    <name type="scientific">Lentzea fradiae</name>
    <dbReference type="NCBI Taxonomy" id="200378"/>
    <lineage>
        <taxon>Bacteria</taxon>
        <taxon>Bacillati</taxon>
        <taxon>Actinomycetota</taxon>
        <taxon>Actinomycetes</taxon>
        <taxon>Pseudonocardiales</taxon>
        <taxon>Pseudonocardiaceae</taxon>
        <taxon>Lentzea</taxon>
    </lineage>
</organism>
<dbReference type="AlphaFoldDB" id="A0A1G7R7H5"/>
<dbReference type="STRING" id="200378.SAMN05216553_105171"/>
<keyword evidence="2" id="KW-1185">Reference proteome</keyword>